<dbReference type="GO" id="GO:0003676">
    <property type="term" value="F:nucleic acid binding"/>
    <property type="evidence" value="ECO:0007669"/>
    <property type="project" value="InterPro"/>
</dbReference>
<dbReference type="CDD" id="cd06222">
    <property type="entry name" value="RNase_H_like"/>
    <property type="match status" value="1"/>
</dbReference>
<gene>
    <name evidence="2" type="ORF">Goshw_030105</name>
</gene>
<feature type="non-terminal residue" evidence="2">
    <location>
        <position position="285"/>
    </location>
</feature>
<accession>A0A7J9KPA0</accession>
<reference evidence="2 3" key="1">
    <citation type="journal article" date="2019" name="Genome Biol. Evol.">
        <title>Insights into the evolution of the New World diploid cottons (Gossypium, subgenus Houzingenia) based on genome sequencing.</title>
        <authorList>
            <person name="Grover C.E."/>
            <person name="Arick M.A. 2nd"/>
            <person name="Thrash A."/>
            <person name="Conover J.L."/>
            <person name="Sanders W.S."/>
            <person name="Peterson D.G."/>
            <person name="Frelichowski J.E."/>
            <person name="Scheffler J.A."/>
            <person name="Scheffler B.E."/>
            <person name="Wendel J.F."/>
        </authorList>
    </citation>
    <scope>NUCLEOTIDE SEQUENCE [LARGE SCALE GENOMIC DNA]</scope>
    <source>
        <strain evidence="2">1</strain>
        <tissue evidence="2">Leaf</tissue>
    </source>
</reference>
<evidence type="ECO:0000313" key="2">
    <source>
        <dbReference type="EMBL" id="MBA0848244.1"/>
    </source>
</evidence>
<dbReference type="InterPro" id="IPR044730">
    <property type="entry name" value="RNase_H-like_dom_plant"/>
</dbReference>
<dbReference type="InterPro" id="IPR053151">
    <property type="entry name" value="RNase_H-like"/>
</dbReference>
<protein>
    <recommendedName>
        <fullName evidence="1">RNase H type-1 domain-containing protein</fullName>
    </recommendedName>
</protein>
<organism evidence="2 3">
    <name type="scientific">Gossypium schwendimanii</name>
    <name type="common">Cotton</name>
    <dbReference type="NCBI Taxonomy" id="34291"/>
    <lineage>
        <taxon>Eukaryota</taxon>
        <taxon>Viridiplantae</taxon>
        <taxon>Streptophyta</taxon>
        <taxon>Embryophyta</taxon>
        <taxon>Tracheophyta</taxon>
        <taxon>Spermatophyta</taxon>
        <taxon>Magnoliopsida</taxon>
        <taxon>eudicotyledons</taxon>
        <taxon>Gunneridae</taxon>
        <taxon>Pentapetalae</taxon>
        <taxon>rosids</taxon>
        <taxon>malvids</taxon>
        <taxon>Malvales</taxon>
        <taxon>Malvaceae</taxon>
        <taxon>Malvoideae</taxon>
        <taxon>Gossypium</taxon>
    </lineage>
</organism>
<dbReference type="AlphaFoldDB" id="A0A7J9KPA0"/>
<proteinExistence type="predicted"/>
<evidence type="ECO:0000259" key="1">
    <source>
        <dbReference type="Pfam" id="PF13456"/>
    </source>
</evidence>
<dbReference type="GO" id="GO:0004523">
    <property type="term" value="F:RNA-DNA hybrid ribonuclease activity"/>
    <property type="evidence" value="ECO:0007669"/>
    <property type="project" value="InterPro"/>
</dbReference>
<name>A0A7J9KPA0_GOSSC</name>
<keyword evidence="3" id="KW-1185">Reference proteome</keyword>
<dbReference type="EMBL" id="JABFAF010000001">
    <property type="protein sequence ID" value="MBA0848244.1"/>
    <property type="molecule type" value="Genomic_DNA"/>
</dbReference>
<dbReference type="OrthoDB" id="1415105at2759"/>
<dbReference type="InterPro" id="IPR012337">
    <property type="entry name" value="RNaseH-like_sf"/>
</dbReference>
<dbReference type="Pfam" id="PF13456">
    <property type="entry name" value="RVT_3"/>
    <property type="match status" value="1"/>
</dbReference>
<dbReference type="PANTHER" id="PTHR47723">
    <property type="entry name" value="OS05G0353850 PROTEIN"/>
    <property type="match status" value="1"/>
</dbReference>
<dbReference type="Proteomes" id="UP000593576">
    <property type="component" value="Unassembled WGS sequence"/>
</dbReference>
<dbReference type="Gene3D" id="3.30.420.10">
    <property type="entry name" value="Ribonuclease H-like superfamily/Ribonuclease H"/>
    <property type="match status" value="1"/>
</dbReference>
<dbReference type="InterPro" id="IPR036397">
    <property type="entry name" value="RNaseH_sf"/>
</dbReference>
<comment type="caution">
    <text evidence="2">The sequence shown here is derived from an EMBL/GenBank/DDBJ whole genome shotgun (WGS) entry which is preliminary data.</text>
</comment>
<sequence length="285" mass="32322">LEKYHQVYCESIPPPYLDGGLDRISWLPSSIGAFSVWSAYRLIKDNSWNSMEETSWKFKGPQDIIHVLRNCPATKEVWDQVVPLSQYNSFFSSNLSKRLLSNLQSCVVLDSVGVNWGSLFRIILWNFWKNRNIFIFQGYASTGGVVRNHIGEGIMSFNHFLGTYSVFDAEVRDILDGLTLLKEQRLERILIHTNNLEVAQALRMNTLAISISALVRRIQKLLLQYKGHWVVKHIPREANCVADKIAKLVSADKVGVNVLTTAPMDLLDLIDKDKTNGAFDIVGPN</sequence>
<dbReference type="SUPFAM" id="SSF53098">
    <property type="entry name" value="Ribonuclease H-like"/>
    <property type="match status" value="1"/>
</dbReference>
<dbReference type="PANTHER" id="PTHR47723:SF24">
    <property type="entry name" value="RNASE H TYPE-1 DOMAIN-CONTAINING PROTEIN"/>
    <property type="match status" value="1"/>
</dbReference>
<evidence type="ECO:0000313" key="3">
    <source>
        <dbReference type="Proteomes" id="UP000593576"/>
    </source>
</evidence>
<feature type="domain" description="RNase H type-1" evidence="1">
    <location>
        <begin position="137"/>
        <end position="248"/>
    </location>
</feature>
<dbReference type="InterPro" id="IPR002156">
    <property type="entry name" value="RNaseH_domain"/>
</dbReference>